<dbReference type="Gene3D" id="2.130.10.10">
    <property type="entry name" value="YVTN repeat-like/Quinoprotein amine dehydrogenase"/>
    <property type="match status" value="7"/>
</dbReference>
<evidence type="ECO:0000256" key="2">
    <source>
        <dbReference type="ARBA" id="ARBA00022737"/>
    </source>
</evidence>
<dbReference type="RefSeq" id="WP_110390670.1">
    <property type="nucleotide sequence ID" value="NZ_QJKI01000008.1"/>
</dbReference>
<dbReference type="InterPro" id="IPR019775">
    <property type="entry name" value="WD40_repeat_CS"/>
</dbReference>
<dbReference type="PRINTS" id="PR00320">
    <property type="entry name" value="GPROTEINBRPT"/>
</dbReference>
<dbReference type="InterPro" id="IPR045184">
    <property type="entry name" value="SMU1"/>
</dbReference>
<evidence type="ECO:0000313" key="7">
    <source>
        <dbReference type="EMBL" id="PXX79222.1"/>
    </source>
</evidence>
<feature type="repeat" description="WD" evidence="4">
    <location>
        <begin position="1015"/>
        <end position="1056"/>
    </location>
</feature>
<feature type="domain" description="KAP NTPase" evidence="6">
    <location>
        <begin position="43"/>
        <end position="336"/>
    </location>
</feature>
<evidence type="ECO:0000256" key="3">
    <source>
        <dbReference type="ARBA" id="ARBA00026184"/>
    </source>
</evidence>
<feature type="repeat" description="WD" evidence="4">
    <location>
        <begin position="1225"/>
        <end position="1266"/>
    </location>
</feature>
<dbReference type="PANTHER" id="PTHR22848">
    <property type="entry name" value="WD40 REPEAT PROTEIN"/>
    <property type="match status" value="1"/>
</dbReference>
<evidence type="ECO:0000256" key="1">
    <source>
        <dbReference type="ARBA" id="ARBA00022574"/>
    </source>
</evidence>
<feature type="region of interest" description="Disordered" evidence="5">
    <location>
        <begin position="358"/>
        <end position="387"/>
    </location>
</feature>
<feature type="repeat" description="WD" evidence="4">
    <location>
        <begin position="805"/>
        <end position="846"/>
    </location>
</feature>
<accession>A0A318KRH8</accession>
<dbReference type="GO" id="GO:0000398">
    <property type="term" value="P:mRNA splicing, via spliceosome"/>
    <property type="evidence" value="ECO:0007669"/>
    <property type="project" value="InterPro"/>
</dbReference>
<dbReference type="PROSITE" id="PS50294">
    <property type="entry name" value="WD_REPEATS_REGION"/>
    <property type="match status" value="14"/>
</dbReference>
<feature type="repeat" description="WD" evidence="4">
    <location>
        <begin position="679"/>
        <end position="720"/>
    </location>
</feature>
<feature type="repeat" description="WD" evidence="4">
    <location>
        <begin position="1057"/>
        <end position="1098"/>
    </location>
</feature>
<dbReference type="Gene3D" id="3.40.50.300">
    <property type="entry name" value="P-loop containing nucleotide triphosphate hydrolases"/>
    <property type="match status" value="1"/>
</dbReference>
<feature type="repeat" description="WD" evidence="4">
    <location>
        <begin position="763"/>
        <end position="804"/>
    </location>
</feature>
<proteinExistence type="predicted"/>
<evidence type="ECO:0000313" key="8">
    <source>
        <dbReference type="Proteomes" id="UP000247555"/>
    </source>
</evidence>
<gene>
    <name evidence="7" type="ORF">DFR34_108115</name>
</gene>
<feature type="repeat" description="WD" evidence="4">
    <location>
        <begin position="931"/>
        <end position="972"/>
    </location>
</feature>
<feature type="repeat" description="WD" evidence="4">
    <location>
        <begin position="721"/>
        <end position="762"/>
    </location>
</feature>
<dbReference type="EMBL" id="QJKI01000008">
    <property type="protein sequence ID" value="PXX79222.1"/>
    <property type="molecule type" value="Genomic_DNA"/>
</dbReference>
<feature type="repeat" description="WD" evidence="4">
    <location>
        <begin position="1183"/>
        <end position="1224"/>
    </location>
</feature>
<feature type="repeat" description="WD" evidence="4">
    <location>
        <begin position="847"/>
        <end position="888"/>
    </location>
</feature>
<dbReference type="PROSITE" id="PS00678">
    <property type="entry name" value="WD_REPEATS_1"/>
    <property type="match status" value="12"/>
</dbReference>
<comment type="caution">
    <text evidence="7">The sequence shown here is derived from an EMBL/GenBank/DDBJ whole genome shotgun (WGS) entry which is preliminary data.</text>
</comment>
<feature type="repeat" description="WD" evidence="4">
    <location>
        <begin position="889"/>
        <end position="930"/>
    </location>
</feature>
<dbReference type="InterPro" id="IPR011646">
    <property type="entry name" value="KAP_P-loop"/>
</dbReference>
<feature type="region of interest" description="Disordered" evidence="5">
    <location>
        <begin position="1344"/>
        <end position="1365"/>
    </location>
</feature>
<dbReference type="InterPro" id="IPR001680">
    <property type="entry name" value="WD40_rpt"/>
</dbReference>
<feature type="repeat" description="WD" evidence="4">
    <location>
        <begin position="1141"/>
        <end position="1182"/>
    </location>
</feature>
<feature type="repeat" description="WD" evidence="4">
    <location>
        <begin position="973"/>
        <end position="1014"/>
    </location>
</feature>
<protein>
    <recommendedName>
        <fullName evidence="3">WD40 repeat-containing protein SMU1</fullName>
    </recommendedName>
</protein>
<sequence length="1365" mass="151551">MNTPASPKITLAFGHAQLAKSVANRIRKHFAPEAQRGHRSPVEQSLVVGVFGEWGSGKSSLLHAVKQDFEQQQDETAPVVTVFFNAWRYEKEPHLIVPLLKKVQAEIKRVEADAEKNASRWSKISWISFKEKLTKTYQTFGNAALAFASAYEATVTFKGGEYGIPFEFSLKTSPKAALEMFRASEDLDKKNAPKPEQAHYAKLDEYDTLYLEFERQLRELTDSDPALNLLFFIDDLDRCLPEKALEMLEAIKLFFDVPRCVFVLAVDDEVVERGVQHRYRDYLFEASKAASADASHRLPITGAEYLEKIIHLPLRLPPAQTGQAEQFLRERYPELFDYQATHREYLALAPKALEEEHEAARQRLARRQAKVKDGHDEPERDEAETTAVRHAKQLLRHAQQQRDLCQLFARAVPPVPRKLQRAAELLHMLLDASQQLGLGIDQQPSKTLLLARLAIWQCFAPELFRLCRRQPSRFLRIAQWFADGQHDFGLIDTDENTEKNLYGESRGEALAALKDLRRRVAASRRQRSEFDLHALFTAYPSDFNSDEDHAKLRQGDTPLIPAWHDPALPGQLAQLGIDTAIDELILQAHSAHPGQHAGVMYGRVADVDEFLQLLFSNNPADQQDALHNRLQGGPLPPPLVERVVRHDGFTQSSPHWLGQLLTQLAPLEARALPPVLVKLATHRGWLTACAFSPDGQHILTASHDNTAKLWDAHSGALLCSFDGHTDWVNSCAFSPDGQHILTASDDNTAKLWDTHSGALLRSFDGHTDLVNSCTFSLDGQHILTASNDKTAKLWDAHSGALLRSFDGHTRSVDSCAFSTDGQHILTASDDNTAKLWDAHSGALLRSFDGHTRSVDSCAFSTDGQHILTASRDHTAKLWDAHSGALLRSFDGHTDWVRSCAFSPDGQHILTASNDKTAKLWDAHSGALLRSFDGHTRSVDSCAFSTDGQHILTASRDHTAKLWDAHSGALLRSFDGHARWVNSCAFSPDGQRILTSCDDKTAKLWNAHSGALLRSFDGHTDSVRSCALTPDGQHVLTASADNTAKLWDAHSGALLRSFDGHTAWVNSCAFSPDSQHILTASGDKTARLWDAHSGKLLRSFDGHTSFVLSCAFSPDGQHILTASHDHTAKLWDAHSGALLRSFDGHTRSVNSCTFSPDGQHILTASDDNTAKLWDTLSGALLRSFDGHTDLVNSCTFSLDGQHILTASRDHTTKLWDAHPGALLRSFDGHAHWVNSSAFSPDGQHILTASNDCTTRLWDASTGELIHTLFISQTDNLALSWPARLQDFQGRRCTLRAIDPDQPIDLSKPRNWILQDQRLAERQPVRTWPLDVLISRYGDDESQALLAQAQAGDVDPNPLPSPPGAVK</sequence>
<keyword evidence="2" id="KW-0677">Repeat</keyword>
<feature type="compositionally biased region" description="Pro residues" evidence="5">
    <location>
        <begin position="1355"/>
        <end position="1365"/>
    </location>
</feature>
<dbReference type="CDD" id="cd00200">
    <property type="entry name" value="WD40"/>
    <property type="match status" value="3"/>
</dbReference>
<keyword evidence="8" id="KW-1185">Reference proteome</keyword>
<feature type="repeat" description="WD" evidence="4">
    <location>
        <begin position="1099"/>
        <end position="1140"/>
    </location>
</feature>
<dbReference type="InterPro" id="IPR027417">
    <property type="entry name" value="P-loop_NTPase"/>
</dbReference>
<evidence type="ECO:0000256" key="4">
    <source>
        <dbReference type="PROSITE-ProRule" id="PRU00221"/>
    </source>
</evidence>
<evidence type="ECO:0000259" key="6">
    <source>
        <dbReference type="Pfam" id="PF07693"/>
    </source>
</evidence>
<dbReference type="SUPFAM" id="SSF52540">
    <property type="entry name" value="P-loop containing nucleoside triphosphate hydrolases"/>
    <property type="match status" value="1"/>
</dbReference>
<dbReference type="InterPro" id="IPR036322">
    <property type="entry name" value="WD40_repeat_dom_sf"/>
</dbReference>
<dbReference type="Proteomes" id="UP000247555">
    <property type="component" value="Unassembled WGS sequence"/>
</dbReference>
<dbReference type="Pfam" id="PF00400">
    <property type="entry name" value="WD40"/>
    <property type="match status" value="14"/>
</dbReference>
<name>A0A318KRH8_9NEIS</name>
<dbReference type="Pfam" id="PF07693">
    <property type="entry name" value="KAP_NTPase"/>
    <property type="match status" value="1"/>
</dbReference>
<organism evidence="7 8">
    <name type="scientific">Rivihabitans pingtungensis</name>
    <dbReference type="NCBI Taxonomy" id="1054498"/>
    <lineage>
        <taxon>Bacteria</taxon>
        <taxon>Pseudomonadati</taxon>
        <taxon>Pseudomonadota</taxon>
        <taxon>Betaproteobacteria</taxon>
        <taxon>Neisseriales</taxon>
        <taxon>Aquaspirillaceae</taxon>
        <taxon>Rivihabitans</taxon>
    </lineage>
</organism>
<dbReference type="InterPro" id="IPR020472">
    <property type="entry name" value="WD40_PAC1"/>
</dbReference>
<dbReference type="PROSITE" id="PS50082">
    <property type="entry name" value="WD_REPEATS_2"/>
    <property type="match status" value="14"/>
</dbReference>
<dbReference type="InterPro" id="IPR015943">
    <property type="entry name" value="WD40/YVTN_repeat-like_dom_sf"/>
</dbReference>
<reference evidence="7 8" key="1">
    <citation type="submission" date="2018-05" db="EMBL/GenBank/DDBJ databases">
        <title>Genomic Encyclopedia of Type Strains, Phase IV (KMG-IV): sequencing the most valuable type-strain genomes for metagenomic binning, comparative biology and taxonomic classification.</title>
        <authorList>
            <person name="Goeker M."/>
        </authorList>
    </citation>
    <scope>NUCLEOTIDE SEQUENCE [LARGE SCALE GENOMIC DNA]</scope>
    <source>
        <strain evidence="7 8">DSM 29661</strain>
    </source>
</reference>
<evidence type="ECO:0000256" key="5">
    <source>
        <dbReference type="SAM" id="MobiDB-lite"/>
    </source>
</evidence>
<dbReference type="SMART" id="SM00320">
    <property type="entry name" value="WD40"/>
    <property type="match status" value="14"/>
</dbReference>
<keyword evidence="1 4" id="KW-0853">WD repeat</keyword>
<dbReference type="OrthoDB" id="88903at2"/>
<dbReference type="SUPFAM" id="SSF50978">
    <property type="entry name" value="WD40 repeat-like"/>
    <property type="match status" value="3"/>
</dbReference>